<protein>
    <submittedName>
        <fullName evidence="1">Uncharacterized protein</fullName>
    </submittedName>
</protein>
<accession>A0A1X2GJ38</accession>
<dbReference type="Proteomes" id="UP000242146">
    <property type="component" value="Unassembled WGS sequence"/>
</dbReference>
<dbReference type="AlphaFoldDB" id="A0A1X2GJ38"/>
<dbReference type="OrthoDB" id="5590723at2759"/>
<gene>
    <name evidence="1" type="ORF">DM01DRAFT_1345362</name>
</gene>
<reference evidence="1 2" key="1">
    <citation type="submission" date="2016-07" db="EMBL/GenBank/DDBJ databases">
        <title>Pervasive Adenine N6-methylation of Active Genes in Fungi.</title>
        <authorList>
            <consortium name="DOE Joint Genome Institute"/>
            <person name="Mondo S.J."/>
            <person name="Dannebaum R.O."/>
            <person name="Kuo R.C."/>
            <person name="Labutti K."/>
            <person name="Haridas S."/>
            <person name="Kuo A."/>
            <person name="Salamov A."/>
            <person name="Ahrendt S.R."/>
            <person name="Lipzen A."/>
            <person name="Sullivan W."/>
            <person name="Andreopoulos W.B."/>
            <person name="Clum A."/>
            <person name="Lindquist E."/>
            <person name="Daum C."/>
            <person name="Ramamoorthy G.K."/>
            <person name="Gryganskyi A."/>
            <person name="Culley D."/>
            <person name="Magnuson J.K."/>
            <person name="James T.Y."/>
            <person name="O'Malley M.A."/>
            <person name="Stajich J.E."/>
            <person name="Spatafora J.W."/>
            <person name="Visel A."/>
            <person name="Grigoriev I.V."/>
        </authorList>
    </citation>
    <scope>NUCLEOTIDE SEQUENCE [LARGE SCALE GENOMIC DNA]</scope>
    <source>
        <strain evidence="1 2">NRRL 3301</strain>
    </source>
</reference>
<comment type="caution">
    <text evidence="1">The sequence shown here is derived from an EMBL/GenBank/DDBJ whole genome shotgun (WGS) entry which is preliminary data.</text>
</comment>
<keyword evidence="2" id="KW-1185">Reference proteome</keyword>
<evidence type="ECO:0000313" key="1">
    <source>
        <dbReference type="EMBL" id="ORX55004.1"/>
    </source>
</evidence>
<sequence length="267" mass="31071">MSSDEYQDPSDTETVWKQTSKWRQMQLDDLMIDIKDGIVVDMVNIQDAPLYVDVERIMMTGVDVSASIDTNTIPDAQLPFFNRLIQLTTFRDEPPSIAHDLLTFTGYESRKLHFRPRPNIKMQWRNHSIASEADYAVFTERSRTALTQEYMVIVEDNATSGKSYTSTERQLCGEMLVAAMDRYQSINVDQLVYGVIIKGQMIRYYMCTFSEEYLSRLDEDKRPNECSTVYRYPSSKQMALSLNEHTQRRTIILILSKIRAYLETNVF</sequence>
<organism evidence="1 2">
    <name type="scientific">Hesseltinella vesiculosa</name>
    <dbReference type="NCBI Taxonomy" id="101127"/>
    <lineage>
        <taxon>Eukaryota</taxon>
        <taxon>Fungi</taxon>
        <taxon>Fungi incertae sedis</taxon>
        <taxon>Mucoromycota</taxon>
        <taxon>Mucoromycotina</taxon>
        <taxon>Mucoromycetes</taxon>
        <taxon>Mucorales</taxon>
        <taxon>Cunninghamellaceae</taxon>
        <taxon>Hesseltinella</taxon>
    </lineage>
</organism>
<proteinExistence type="predicted"/>
<dbReference type="EMBL" id="MCGT01000012">
    <property type="protein sequence ID" value="ORX55004.1"/>
    <property type="molecule type" value="Genomic_DNA"/>
</dbReference>
<name>A0A1X2GJ38_9FUNG</name>
<evidence type="ECO:0000313" key="2">
    <source>
        <dbReference type="Proteomes" id="UP000242146"/>
    </source>
</evidence>